<dbReference type="GO" id="GO:0006935">
    <property type="term" value="P:chemotaxis"/>
    <property type="evidence" value="ECO:0007669"/>
    <property type="project" value="UniProtKB-KW"/>
</dbReference>
<sequence length="648" mass="70006">MNIKQKLTWAFAIIACLPVVLVATLVVLNLRSDAREGFVDSSGREIRQVSNAMQLFFDGISQNVDYLAAQPLVQSADGSVRSRMSANPDDTRDGEIDKQLFALFEGLAKSHPAYSYVSYGLNSGGYAFWPGDPKMSNYDPRTRPWYKTAMANPGKTLRTEAYYWAGDDAVLVSTVRAVANQLGAQGGVVNIDVSLKQLTEIVKQIKLGETGYLMLMENSGTVLVDPKQPEHNFKRLDSLGEGYAQLAKAGKGLVEVELNGERYMANIWPSEQLGWTFIGLIKQNDVMSSATKLTWLIAIIAAVLAVIFAVVGASFASLIVRPIRSVASGLEGIAQGEGDLTKNLDIRGSDETAQLASWFNQFLTAIRSLIQHIGGAAGKILATSQSSTRVSGDMAEAAGRQREAVDMVSTAFHEMVATANEVARSCSQAAESADSGQRQAREGQQQIDAAVHSVDQLSQELEQSAQSMQQLERDSNDIQSILGTIRSIAEQTNLLALNAAIEAARAGEQGRGFAVVADEVRALAKRTADSTAEIDGLLGNLAKRTSAVTQQMRASLDVSQQSVARIGEARESFGQIRESVDVIRDMNTQIATAAEEQHQVAEDINRHISQIHGDAQLVAELANSARLDSQSLAGLSNELDGLVRRFRT</sequence>
<dbReference type="GO" id="GO:0007165">
    <property type="term" value="P:signal transduction"/>
    <property type="evidence" value="ECO:0007669"/>
    <property type="project" value="UniProtKB-KW"/>
</dbReference>
<keyword evidence="3" id="KW-0488">Methylation</keyword>
<evidence type="ECO:0000256" key="7">
    <source>
        <dbReference type="ARBA" id="ARBA00023136"/>
    </source>
</evidence>
<keyword evidence="6 12" id="KW-1133">Transmembrane helix</keyword>
<feature type="transmembrane region" description="Helical" evidence="12">
    <location>
        <begin position="7"/>
        <end position="28"/>
    </location>
</feature>
<dbReference type="InterPro" id="IPR003660">
    <property type="entry name" value="HAMP_dom"/>
</dbReference>
<feature type="domain" description="Methyl-accepting transducer" evidence="13">
    <location>
        <begin position="376"/>
        <end position="612"/>
    </location>
</feature>
<dbReference type="PROSITE" id="PS50111">
    <property type="entry name" value="CHEMOTAXIS_TRANSDUC_2"/>
    <property type="match status" value="1"/>
</dbReference>
<dbReference type="Gene3D" id="3.30.450.20">
    <property type="entry name" value="PAS domain"/>
    <property type="match status" value="1"/>
</dbReference>
<dbReference type="GO" id="GO:0005886">
    <property type="term" value="C:plasma membrane"/>
    <property type="evidence" value="ECO:0007669"/>
    <property type="project" value="UniProtKB-SubCell"/>
</dbReference>
<evidence type="ECO:0000256" key="8">
    <source>
        <dbReference type="ARBA" id="ARBA00023224"/>
    </source>
</evidence>
<dbReference type="InterPro" id="IPR029151">
    <property type="entry name" value="Sensor-like_sf"/>
</dbReference>
<keyword evidence="5 12" id="KW-0812">Transmembrane</keyword>
<keyword evidence="4" id="KW-0145">Chemotaxis</keyword>
<feature type="domain" description="HAMP" evidence="14">
    <location>
        <begin position="317"/>
        <end position="371"/>
    </location>
</feature>
<name>A0A345RJY1_9PSED</name>
<dbReference type="SMART" id="SM00304">
    <property type="entry name" value="HAMP"/>
    <property type="match status" value="1"/>
</dbReference>
<evidence type="ECO:0000256" key="1">
    <source>
        <dbReference type="ARBA" id="ARBA00004651"/>
    </source>
</evidence>
<organism evidence="15 16">
    <name type="scientific">Pseudomonas kribbensis</name>
    <dbReference type="NCBI Taxonomy" id="1628086"/>
    <lineage>
        <taxon>Bacteria</taxon>
        <taxon>Pseudomonadati</taxon>
        <taxon>Pseudomonadota</taxon>
        <taxon>Gammaproteobacteria</taxon>
        <taxon>Pseudomonadales</taxon>
        <taxon>Pseudomonadaceae</taxon>
        <taxon>Pseudomonas</taxon>
    </lineage>
</organism>
<proteinExistence type="inferred from homology"/>
<keyword evidence="7 12" id="KW-0472">Membrane</keyword>
<dbReference type="Pfam" id="PF00015">
    <property type="entry name" value="MCPsignal"/>
    <property type="match status" value="1"/>
</dbReference>
<evidence type="ECO:0000313" key="15">
    <source>
        <dbReference type="EMBL" id="AXI59597.1"/>
    </source>
</evidence>
<evidence type="ECO:0000256" key="4">
    <source>
        <dbReference type="ARBA" id="ARBA00022500"/>
    </source>
</evidence>
<gene>
    <name evidence="15" type="ORF">DLD99_03635</name>
</gene>
<comment type="similarity">
    <text evidence="9">Belongs to the methyl-accepting chemotaxis (MCP) protein family.</text>
</comment>
<evidence type="ECO:0000256" key="3">
    <source>
        <dbReference type="ARBA" id="ARBA00022481"/>
    </source>
</evidence>
<dbReference type="Gene3D" id="1.10.287.950">
    <property type="entry name" value="Methyl-accepting chemotaxis protein"/>
    <property type="match status" value="1"/>
</dbReference>
<dbReference type="PANTHER" id="PTHR32089">
    <property type="entry name" value="METHYL-ACCEPTING CHEMOTAXIS PROTEIN MCPB"/>
    <property type="match status" value="1"/>
</dbReference>
<feature type="region of interest" description="Disordered" evidence="11">
    <location>
        <begin position="427"/>
        <end position="446"/>
    </location>
</feature>
<keyword evidence="8 10" id="KW-0807">Transducer</keyword>
<dbReference type="PROSITE" id="PS50885">
    <property type="entry name" value="HAMP"/>
    <property type="match status" value="1"/>
</dbReference>
<dbReference type="EMBL" id="CP029608">
    <property type="protein sequence ID" value="AXI59597.1"/>
    <property type="molecule type" value="Genomic_DNA"/>
</dbReference>
<feature type="transmembrane region" description="Helical" evidence="12">
    <location>
        <begin position="293"/>
        <end position="320"/>
    </location>
</feature>
<dbReference type="InterPro" id="IPR004090">
    <property type="entry name" value="Chemotax_Me-accpt_rcpt"/>
</dbReference>
<evidence type="ECO:0000259" key="13">
    <source>
        <dbReference type="PROSITE" id="PS50111"/>
    </source>
</evidence>
<evidence type="ECO:0000256" key="2">
    <source>
        <dbReference type="ARBA" id="ARBA00022475"/>
    </source>
</evidence>
<dbReference type="GO" id="GO:0004888">
    <property type="term" value="F:transmembrane signaling receptor activity"/>
    <property type="evidence" value="ECO:0007669"/>
    <property type="project" value="InterPro"/>
</dbReference>
<evidence type="ECO:0000256" key="9">
    <source>
        <dbReference type="ARBA" id="ARBA00029447"/>
    </source>
</evidence>
<dbReference type="SUPFAM" id="SSF58104">
    <property type="entry name" value="Methyl-accepting chemotaxis protein (MCP) signaling domain"/>
    <property type="match status" value="1"/>
</dbReference>
<evidence type="ECO:0000256" key="6">
    <source>
        <dbReference type="ARBA" id="ARBA00022989"/>
    </source>
</evidence>
<keyword evidence="16" id="KW-1185">Reference proteome</keyword>
<dbReference type="SUPFAM" id="SSF103190">
    <property type="entry name" value="Sensory domain-like"/>
    <property type="match status" value="1"/>
</dbReference>
<evidence type="ECO:0000256" key="5">
    <source>
        <dbReference type="ARBA" id="ARBA00022692"/>
    </source>
</evidence>
<dbReference type="InterPro" id="IPR004089">
    <property type="entry name" value="MCPsignal_dom"/>
</dbReference>
<reference evidence="15 16" key="1">
    <citation type="submission" date="2018-05" db="EMBL/GenBank/DDBJ databases">
        <title>Complete genome sequence of Pseudomonas kribbensis 46-2(T).</title>
        <authorList>
            <person name="Jeong H."/>
            <person name="Lee S.-G."/>
            <person name="Rha E."/>
            <person name="Kim H."/>
        </authorList>
    </citation>
    <scope>NUCLEOTIDE SEQUENCE [LARGE SCALE GENOMIC DNA]</scope>
    <source>
        <strain evidence="15 16">46-2</strain>
    </source>
</reference>
<dbReference type="CDD" id="cd11386">
    <property type="entry name" value="MCP_signal"/>
    <property type="match status" value="1"/>
</dbReference>
<evidence type="ECO:0000256" key="10">
    <source>
        <dbReference type="PROSITE-ProRule" id="PRU00284"/>
    </source>
</evidence>
<comment type="subcellular location">
    <subcellularLocation>
        <location evidence="1">Cell membrane</location>
        <topology evidence="1">Multi-pass membrane protein</topology>
    </subcellularLocation>
</comment>
<accession>A0A345RJY1</accession>
<dbReference type="FunFam" id="1.10.287.950:FF:000001">
    <property type="entry name" value="Methyl-accepting chemotaxis sensory transducer"/>
    <property type="match status" value="1"/>
</dbReference>
<dbReference type="PRINTS" id="PR00260">
    <property type="entry name" value="CHEMTRNSDUCR"/>
</dbReference>
<dbReference type="KEGG" id="pke:DLD99_03635"/>
<dbReference type="CDD" id="cd06225">
    <property type="entry name" value="HAMP"/>
    <property type="match status" value="1"/>
</dbReference>
<evidence type="ECO:0000256" key="12">
    <source>
        <dbReference type="SAM" id="Phobius"/>
    </source>
</evidence>
<evidence type="ECO:0000256" key="11">
    <source>
        <dbReference type="SAM" id="MobiDB-lite"/>
    </source>
</evidence>
<dbReference type="Pfam" id="PF02743">
    <property type="entry name" value="dCache_1"/>
    <property type="match status" value="1"/>
</dbReference>
<dbReference type="CDD" id="cd12912">
    <property type="entry name" value="PDC2_MCP_like"/>
    <property type="match status" value="1"/>
</dbReference>
<evidence type="ECO:0000259" key="14">
    <source>
        <dbReference type="PROSITE" id="PS50885"/>
    </source>
</evidence>
<dbReference type="PANTHER" id="PTHR32089:SF112">
    <property type="entry name" value="LYSOZYME-LIKE PROTEIN-RELATED"/>
    <property type="match status" value="1"/>
</dbReference>
<keyword evidence="2" id="KW-1003">Cell membrane</keyword>
<dbReference type="AlphaFoldDB" id="A0A345RJY1"/>
<dbReference type="SMART" id="SM00283">
    <property type="entry name" value="MA"/>
    <property type="match status" value="1"/>
</dbReference>
<dbReference type="Pfam" id="PF00672">
    <property type="entry name" value="HAMP"/>
    <property type="match status" value="1"/>
</dbReference>
<evidence type="ECO:0000313" key="16">
    <source>
        <dbReference type="Proteomes" id="UP000253720"/>
    </source>
</evidence>
<protein>
    <submittedName>
        <fullName evidence="15">Chemotaxis protein</fullName>
    </submittedName>
</protein>
<dbReference type="Proteomes" id="UP000253720">
    <property type="component" value="Chromosome"/>
</dbReference>
<dbReference type="InterPro" id="IPR033479">
    <property type="entry name" value="dCache_1"/>
</dbReference>